<dbReference type="Proteomes" id="UP001060170">
    <property type="component" value="Chromosome 3"/>
</dbReference>
<comment type="caution">
    <text evidence="1">The sequence shown here is derived from an EMBL/GenBank/DDBJ whole genome shotgun (WGS) entry which is preliminary data.</text>
</comment>
<gene>
    <name evidence="1" type="ORF">MJO28_003222</name>
</gene>
<evidence type="ECO:0000313" key="2">
    <source>
        <dbReference type="Proteomes" id="UP001060170"/>
    </source>
</evidence>
<proteinExistence type="predicted"/>
<dbReference type="EMBL" id="CM045867">
    <property type="protein sequence ID" value="KAI7959431.1"/>
    <property type="molecule type" value="Genomic_DNA"/>
</dbReference>
<sequence length="237" mass="26247">MESYGKWPTGPLVIRWCRKCFEGAGTKRSHTEESYPEDVLCPQVTPIPASPFIIAPAQQKLLQAQRSLPPRRKSGPLSPKSLMPYRKSRPPPLPAPGSTAHCRMAVPNKRKHPSAEPYPKTKSARAEPKSTSKELKLPADQVTIERAELSDPDLIEKPPTQLWGKFFQGHPYKHSKSQPPQISEALPQLTSWESRSRCPNTKPDSTALIPQSAALAFTLQSFPNPHTTTFSSKSSPA</sequence>
<organism evidence="1 2">
    <name type="scientific">Puccinia striiformis f. sp. tritici</name>
    <dbReference type="NCBI Taxonomy" id="168172"/>
    <lineage>
        <taxon>Eukaryota</taxon>
        <taxon>Fungi</taxon>
        <taxon>Dikarya</taxon>
        <taxon>Basidiomycota</taxon>
        <taxon>Pucciniomycotina</taxon>
        <taxon>Pucciniomycetes</taxon>
        <taxon>Pucciniales</taxon>
        <taxon>Pucciniaceae</taxon>
        <taxon>Puccinia</taxon>
    </lineage>
</organism>
<protein>
    <submittedName>
        <fullName evidence="1">Uncharacterized protein</fullName>
    </submittedName>
</protein>
<reference evidence="1 2" key="3">
    <citation type="journal article" date="2022" name="Microbiol. Spectr.">
        <title>Folding features and dynamics of 3D genome architecture in plant fungal pathogens.</title>
        <authorList>
            <person name="Xia C."/>
        </authorList>
    </citation>
    <scope>NUCLEOTIDE SEQUENCE [LARGE SCALE GENOMIC DNA]</scope>
    <source>
        <strain evidence="1 2">93-210</strain>
    </source>
</reference>
<keyword evidence="2" id="KW-1185">Reference proteome</keyword>
<name>A0ACC0EU65_9BASI</name>
<evidence type="ECO:0000313" key="1">
    <source>
        <dbReference type="EMBL" id="KAI7959431.1"/>
    </source>
</evidence>
<accession>A0ACC0EU65</accession>
<reference evidence="2" key="2">
    <citation type="journal article" date="2018" name="Mol. Plant Microbe Interact.">
        <title>Genome sequence resources for the wheat stripe rust pathogen (Puccinia striiformis f. sp. tritici) and the barley stripe rust pathogen (Puccinia striiformis f. sp. hordei).</title>
        <authorList>
            <person name="Xia C."/>
            <person name="Wang M."/>
            <person name="Yin C."/>
            <person name="Cornejo O.E."/>
            <person name="Hulbert S.H."/>
            <person name="Chen X."/>
        </authorList>
    </citation>
    <scope>NUCLEOTIDE SEQUENCE [LARGE SCALE GENOMIC DNA]</scope>
    <source>
        <strain evidence="2">93-210</strain>
    </source>
</reference>
<reference evidence="2" key="1">
    <citation type="journal article" date="2018" name="BMC Genomics">
        <title>Genomic insights into host adaptation between the wheat stripe rust pathogen (Puccinia striiformis f. sp. tritici) and the barley stripe rust pathogen (Puccinia striiformis f. sp. hordei).</title>
        <authorList>
            <person name="Xia C."/>
            <person name="Wang M."/>
            <person name="Yin C."/>
            <person name="Cornejo O.E."/>
            <person name="Hulbert S.H."/>
            <person name="Chen X."/>
        </authorList>
    </citation>
    <scope>NUCLEOTIDE SEQUENCE [LARGE SCALE GENOMIC DNA]</scope>
    <source>
        <strain evidence="2">93-210</strain>
    </source>
</reference>